<proteinExistence type="predicted"/>
<name>A0A195EDV0_9HYME</name>
<dbReference type="Proteomes" id="UP000078492">
    <property type="component" value="Unassembled WGS sequence"/>
</dbReference>
<organism evidence="1 2">
    <name type="scientific">Trachymyrmex cornetzi</name>
    <dbReference type="NCBI Taxonomy" id="471704"/>
    <lineage>
        <taxon>Eukaryota</taxon>
        <taxon>Metazoa</taxon>
        <taxon>Ecdysozoa</taxon>
        <taxon>Arthropoda</taxon>
        <taxon>Hexapoda</taxon>
        <taxon>Insecta</taxon>
        <taxon>Pterygota</taxon>
        <taxon>Neoptera</taxon>
        <taxon>Endopterygota</taxon>
        <taxon>Hymenoptera</taxon>
        <taxon>Apocrita</taxon>
        <taxon>Aculeata</taxon>
        <taxon>Formicoidea</taxon>
        <taxon>Formicidae</taxon>
        <taxon>Myrmicinae</taxon>
        <taxon>Trachymyrmex</taxon>
    </lineage>
</organism>
<reference evidence="1 2" key="1">
    <citation type="submission" date="2015-09" db="EMBL/GenBank/DDBJ databases">
        <title>Trachymyrmex cornetzi WGS genome.</title>
        <authorList>
            <person name="Nygaard S."/>
            <person name="Hu H."/>
            <person name="Boomsma J."/>
            <person name="Zhang G."/>
        </authorList>
    </citation>
    <scope>NUCLEOTIDE SEQUENCE [LARGE SCALE GENOMIC DNA]</scope>
    <source>
        <strain evidence="1">Tcor2-1</strain>
        <tissue evidence="1">Whole body</tissue>
    </source>
</reference>
<protein>
    <submittedName>
        <fullName evidence="1">Uncharacterized protein</fullName>
    </submittedName>
</protein>
<dbReference type="EMBL" id="KQ979039">
    <property type="protein sequence ID" value="KYN23383.1"/>
    <property type="molecule type" value="Genomic_DNA"/>
</dbReference>
<accession>A0A195EDV0</accession>
<sequence>MSQLKVLVFEPGAIDGFSAGAIVVGKVTTLTHEVRNHPVKTAALISETLFSGTKRAEVFRCLGDNIFPQLENCIKSMIKKISRYLTYIQ</sequence>
<dbReference type="AlphaFoldDB" id="A0A195EDV0"/>
<keyword evidence="2" id="KW-1185">Reference proteome</keyword>
<gene>
    <name evidence="1" type="ORF">ALC57_04257</name>
</gene>
<evidence type="ECO:0000313" key="1">
    <source>
        <dbReference type="EMBL" id="KYN23383.1"/>
    </source>
</evidence>
<evidence type="ECO:0000313" key="2">
    <source>
        <dbReference type="Proteomes" id="UP000078492"/>
    </source>
</evidence>